<proteinExistence type="predicted"/>
<organism evidence="2 3">
    <name type="scientific">Adhaeribacter swui</name>
    <dbReference type="NCBI Taxonomy" id="2086471"/>
    <lineage>
        <taxon>Bacteria</taxon>
        <taxon>Pseudomonadati</taxon>
        <taxon>Bacteroidota</taxon>
        <taxon>Cytophagia</taxon>
        <taxon>Cytophagales</taxon>
        <taxon>Hymenobacteraceae</taxon>
        <taxon>Adhaeribacter</taxon>
    </lineage>
</organism>
<dbReference type="Gene3D" id="3.90.550.10">
    <property type="entry name" value="Spore Coat Polysaccharide Biosynthesis Protein SpsA, Chain A"/>
    <property type="match status" value="1"/>
</dbReference>
<dbReference type="PANTHER" id="PTHR43685">
    <property type="entry name" value="GLYCOSYLTRANSFERASE"/>
    <property type="match status" value="1"/>
</dbReference>
<keyword evidence="2" id="KW-0808">Transferase</keyword>
<dbReference type="PANTHER" id="PTHR43685:SF2">
    <property type="entry name" value="GLYCOSYLTRANSFERASE 2-LIKE DOMAIN-CONTAINING PROTEIN"/>
    <property type="match status" value="1"/>
</dbReference>
<dbReference type="InterPro" id="IPR050834">
    <property type="entry name" value="Glycosyltransf_2"/>
</dbReference>
<feature type="domain" description="Glycosyltransferase 2-like" evidence="1">
    <location>
        <begin position="10"/>
        <end position="147"/>
    </location>
</feature>
<dbReference type="InterPro" id="IPR029044">
    <property type="entry name" value="Nucleotide-diphossugar_trans"/>
</dbReference>
<dbReference type="Proteomes" id="UP000515237">
    <property type="component" value="Chromosome"/>
</dbReference>
<reference evidence="2 3" key="1">
    <citation type="journal article" date="2018" name="Int. J. Syst. Evol. Microbiol.">
        <title>Adhaeribacter swui sp. nov., isolated from wet mud.</title>
        <authorList>
            <person name="Kim D.U."/>
            <person name="Kim K.W."/>
            <person name="Kang M.S."/>
            <person name="Kim J.Y."/>
            <person name="Jang J.H."/>
            <person name="Kim M.K."/>
        </authorList>
    </citation>
    <scope>NUCLEOTIDE SEQUENCE [LARGE SCALE GENOMIC DNA]</scope>
    <source>
        <strain evidence="2 3">KCTC 52873</strain>
    </source>
</reference>
<evidence type="ECO:0000313" key="2">
    <source>
        <dbReference type="EMBL" id="QNF34989.1"/>
    </source>
</evidence>
<name>A0A7G7GCV5_9BACT</name>
<dbReference type="RefSeq" id="WP_185271482.1">
    <property type="nucleotide sequence ID" value="NZ_CP055156.1"/>
</dbReference>
<sequence length="331" mass="38563">MDLFSMPTISIIIPCFNYGKFISKTLDCLLEQTFTDWECIIVDDGSTDNSSAVIKSYGENDHRFRYLYQTNKGLSSARNSGILESKGIYIQLLDADDLIEICKLEVHNKFLNDNPEVDIVYSSVRYFRTDFPQERLYSMNRINKYWMPNVSGSGKEVINHLIENNIFASNCPLIRKSVFSKAGYFNESYKFLEDWEFWLRCALNNLNFQYVDFPKSLALVRVHSTSMSKSIWSMRYVEYEMKLNLKKQVHDKEIEETIDAQLIKLKKILISIALYDLFLGKGSSFKDKIKIVTEESSFMGAVYHIFKNKYFPVIDLGKILFYGKQLIKSSK</sequence>
<keyword evidence="3" id="KW-1185">Reference proteome</keyword>
<gene>
    <name evidence="2" type="ORF">HUW51_20525</name>
</gene>
<dbReference type="KEGG" id="aswu:HUW51_20525"/>
<evidence type="ECO:0000313" key="3">
    <source>
        <dbReference type="Proteomes" id="UP000515237"/>
    </source>
</evidence>
<accession>A0A7G7GCV5</accession>
<dbReference type="SUPFAM" id="SSF53448">
    <property type="entry name" value="Nucleotide-diphospho-sugar transferases"/>
    <property type="match status" value="1"/>
</dbReference>
<protein>
    <submittedName>
        <fullName evidence="2">Glycosyltransferase</fullName>
    </submittedName>
</protein>
<dbReference type="AlphaFoldDB" id="A0A7G7GCV5"/>
<dbReference type="GO" id="GO:0016740">
    <property type="term" value="F:transferase activity"/>
    <property type="evidence" value="ECO:0007669"/>
    <property type="project" value="UniProtKB-KW"/>
</dbReference>
<dbReference type="Pfam" id="PF00535">
    <property type="entry name" value="Glycos_transf_2"/>
    <property type="match status" value="1"/>
</dbReference>
<evidence type="ECO:0000259" key="1">
    <source>
        <dbReference type="Pfam" id="PF00535"/>
    </source>
</evidence>
<dbReference type="EMBL" id="CP055156">
    <property type="protein sequence ID" value="QNF34989.1"/>
    <property type="molecule type" value="Genomic_DNA"/>
</dbReference>
<dbReference type="InterPro" id="IPR001173">
    <property type="entry name" value="Glyco_trans_2-like"/>
</dbReference>